<evidence type="ECO:0000259" key="7">
    <source>
        <dbReference type="Pfam" id="PF02683"/>
    </source>
</evidence>
<gene>
    <name evidence="8" type="ORF">LCGC14_2061960</name>
</gene>
<comment type="caution">
    <text evidence="8">The sequence shown here is derived from an EMBL/GenBank/DDBJ whole genome shotgun (WGS) entry which is preliminary data.</text>
</comment>
<comment type="similarity">
    <text evidence="2">Belongs to the DsbD family.</text>
</comment>
<evidence type="ECO:0000256" key="3">
    <source>
        <dbReference type="ARBA" id="ARBA00022692"/>
    </source>
</evidence>
<dbReference type="InterPro" id="IPR051790">
    <property type="entry name" value="Cytochrome_c-biogenesis_DsbD"/>
</dbReference>
<evidence type="ECO:0000256" key="4">
    <source>
        <dbReference type="ARBA" id="ARBA00022989"/>
    </source>
</evidence>
<dbReference type="GO" id="GO:0016020">
    <property type="term" value="C:membrane"/>
    <property type="evidence" value="ECO:0007669"/>
    <property type="project" value="UniProtKB-SubCell"/>
</dbReference>
<feature type="transmembrane region" description="Helical" evidence="6">
    <location>
        <begin position="228"/>
        <end position="251"/>
    </location>
</feature>
<feature type="transmembrane region" description="Helical" evidence="6">
    <location>
        <begin position="150"/>
        <end position="176"/>
    </location>
</feature>
<evidence type="ECO:0000313" key="8">
    <source>
        <dbReference type="EMBL" id="KKL74730.1"/>
    </source>
</evidence>
<evidence type="ECO:0000256" key="2">
    <source>
        <dbReference type="ARBA" id="ARBA00006143"/>
    </source>
</evidence>
<feature type="transmembrane region" description="Helical" evidence="6">
    <location>
        <begin position="6"/>
        <end position="34"/>
    </location>
</feature>
<comment type="subcellular location">
    <subcellularLocation>
        <location evidence="1">Membrane</location>
        <topology evidence="1">Multi-pass membrane protein</topology>
    </subcellularLocation>
</comment>
<dbReference type="GO" id="GO:0017004">
    <property type="term" value="P:cytochrome complex assembly"/>
    <property type="evidence" value="ECO:0007669"/>
    <property type="project" value="InterPro"/>
</dbReference>
<feature type="transmembrane region" description="Helical" evidence="6">
    <location>
        <begin position="182"/>
        <end position="207"/>
    </location>
</feature>
<sequence length="254" mass="28123">MVDAFLFLLVFGGGLVAFISPCNVVAMPSFISYIGSQSNSSKKSTLLSLSYSLGFCMMFAALSTLILFLTGFIRYTFWLKFFSGITIILLAIYVFFSKYFSKAPPMYDLTSNSKLKEIDSESDIIELNNENVDANNLDNEVMKHTGYTGAFLLGFSLGYSWIACITPIYLTIVILISNQADFLLGLVLFFIYALGIIIPFVIIGALIGTINKRIFVKLIKFGSKIQKIFALILLYVGIELLLSAFGIPGLLPFI</sequence>
<feature type="transmembrane region" description="Helical" evidence="6">
    <location>
        <begin position="75"/>
        <end position="96"/>
    </location>
</feature>
<feature type="transmembrane region" description="Helical" evidence="6">
    <location>
        <begin position="46"/>
        <end position="69"/>
    </location>
</feature>
<dbReference type="PANTHER" id="PTHR31272:SF9">
    <property type="entry name" value="BLL1027 PROTEIN"/>
    <property type="match status" value="1"/>
</dbReference>
<name>A0A0F9GZE4_9ZZZZ</name>
<dbReference type="AlphaFoldDB" id="A0A0F9GZE4"/>
<keyword evidence="4 6" id="KW-1133">Transmembrane helix</keyword>
<feature type="domain" description="Cytochrome C biogenesis protein transmembrane" evidence="7">
    <location>
        <begin position="7"/>
        <end position="241"/>
    </location>
</feature>
<dbReference type="PANTHER" id="PTHR31272">
    <property type="entry name" value="CYTOCHROME C-TYPE BIOGENESIS PROTEIN HI_1454-RELATED"/>
    <property type="match status" value="1"/>
</dbReference>
<evidence type="ECO:0000256" key="5">
    <source>
        <dbReference type="ARBA" id="ARBA00023136"/>
    </source>
</evidence>
<protein>
    <recommendedName>
        <fullName evidence="7">Cytochrome C biogenesis protein transmembrane domain-containing protein</fullName>
    </recommendedName>
</protein>
<accession>A0A0F9GZE4</accession>
<evidence type="ECO:0000256" key="1">
    <source>
        <dbReference type="ARBA" id="ARBA00004141"/>
    </source>
</evidence>
<reference evidence="8" key="1">
    <citation type="journal article" date="2015" name="Nature">
        <title>Complex archaea that bridge the gap between prokaryotes and eukaryotes.</title>
        <authorList>
            <person name="Spang A."/>
            <person name="Saw J.H."/>
            <person name="Jorgensen S.L."/>
            <person name="Zaremba-Niedzwiedzka K."/>
            <person name="Martijn J."/>
            <person name="Lind A.E."/>
            <person name="van Eijk R."/>
            <person name="Schleper C."/>
            <person name="Guy L."/>
            <person name="Ettema T.J."/>
        </authorList>
    </citation>
    <scope>NUCLEOTIDE SEQUENCE</scope>
</reference>
<proteinExistence type="inferred from homology"/>
<organism evidence="8">
    <name type="scientific">marine sediment metagenome</name>
    <dbReference type="NCBI Taxonomy" id="412755"/>
    <lineage>
        <taxon>unclassified sequences</taxon>
        <taxon>metagenomes</taxon>
        <taxon>ecological metagenomes</taxon>
    </lineage>
</organism>
<keyword evidence="3 6" id="KW-0812">Transmembrane</keyword>
<dbReference type="Pfam" id="PF02683">
    <property type="entry name" value="DsbD_TM"/>
    <property type="match status" value="1"/>
</dbReference>
<dbReference type="EMBL" id="LAZR01024560">
    <property type="protein sequence ID" value="KKL74730.1"/>
    <property type="molecule type" value="Genomic_DNA"/>
</dbReference>
<keyword evidence="5 6" id="KW-0472">Membrane</keyword>
<dbReference type="InterPro" id="IPR003834">
    <property type="entry name" value="Cyt_c_assmbl_TM_dom"/>
</dbReference>
<evidence type="ECO:0000256" key="6">
    <source>
        <dbReference type="SAM" id="Phobius"/>
    </source>
</evidence>